<proteinExistence type="predicted"/>
<accession>A0A0R1S9H6</accession>
<organism evidence="1 2">
    <name type="scientific">Lentilactobacillus diolivorans DSM 14421</name>
    <dbReference type="NCBI Taxonomy" id="1423739"/>
    <lineage>
        <taxon>Bacteria</taxon>
        <taxon>Bacillati</taxon>
        <taxon>Bacillota</taxon>
        <taxon>Bacilli</taxon>
        <taxon>Lactobacillales</taxon>
        <taxon>Lactobacillaceae</taxon>
        <taxon>Lentilactobacillus</taxon>
    </lineage>
</organism>
<dbReference type="Pfam" id="PF18953">
    <property type="entry name" value="SAP_new25"/>
    <property type="match status" value="1"/>
</dbReference>
<comment type="caution">
    <text evidence="1">The sequence shown here is derived from an EMBL/GenBank/DDBJ whole genome shotgun (WGS) entry which is preliminary data.</text>
</comment>
<dbReference type="STRING" id="1423739.FC85_GL000082"/>
<dbReference type="AlphaFoldDB" id="A0A0R1S9H6"/>
<sequence>MSHLTKQEFEHRYYYKTDLIRLCRQYHLPTQGTKAELNHYLRLYLSGVPVQTIQPARVVKKRPPLSADQIHLETKLVGSGFSFNNEARKWFANYFGVTHFSFKKEMAVIKRRAEAENDPTMTVGDLIQALTQNGKTKVSESNPEEQTYQWNHFVTDFCQSPESRQYHDKLKVASILWQHVKRSPESKRYTAKLVSRFSDELAPFRIR</sequence>
<reference evidence="1 2" key="1">
    <citation type="journal article" date="2015" name="Genome Announc.">
        <title>Expanding the biotechnology potential of lactobacilli through comparative genomics of 213 strains and associated genera.</title>
        <authorList>
            <person name="Sun Z."/>
            <person name="Harris H.M."/>
            <person name="McCann A."/>
            <person name="Guo C."/>
            <person name="Argimon S."/>
            <person name="Zhang W."/>
            <person name="Yang X."/>
            <person name="Jeffery I.B."/>
            <person name="Cooney J.C."/>
            <person name="Kagawa T.F."/>
            <person name="Liu W."/>
            <person name="Song Y."/>
            <person name="Salvetti E."/>
            <person name="Wrobel A."/>
            <person name="Rasinkangas P."/>
            <person name="Parkhill J."/>
            <person name="Rea M.C."/>
            <person name="O'Sullivan O."/>
            <person name="Ritari J."/>
            <person name="Douillard F.P."/>
            <person name="Paul Ross R."/>
            <person name="Yang R."/>
            <person name="Briner A.E."/>
            <person name="Felis G.E."/>
            <person name="de Vos W.M."/>
            <person name="Barrangou R."/>
            <person name="Klaenhammer T.R."/>
            <person name="Caufield P.W."/>
            <person name="Cui Y."/>
            <person name="Zhang H."/>
            <person name="O'Toole P.W."/>
        </authorList>
    </citation>
    <scope>NUCLEOTIDE SEQUENCE [LARGE SCALE GENOMIC DNA]</scope>
    <source>
        <strain evidence="1 2">DSM 14421</strain>
    </source>
</reference>
<dbReference type="PATRIC" id="fig|1423739.3.peg.88"/>
<evidence type="ECO:0008006" key="3">
    <source>
        <dbReference type="Google" id="ProtNLM"/>
    </source>
</evidence>
<evidence type="ECO:0000313" key="1">
    <source>
        <dbReference type="EMBL" id="KRL65532.1"/>
    </source>
</evidence>
<gene>
    <name evidence="1" type="ORF">FC85_GL000082</name>
</gene>
<protein>
    <recommendedName>
        <fullName evidence="3">SAP domain-containing protein</fullName>
    </recommendedName>
</protein>
<name>A0A0R1S9H6_9LACO</name>
<dbReference type="RefSeq" id="WP_057864684.1">
    <property type="nucleotide sequence ID" value="NZ_AZEY01000066.1"/>
</dbReference>
<evidence type="ECO:0000313" key="2">
    <source>
        <dbReference type="Proteomes" id="UP000052013"/>
    </source>
</evidence>
<dbReference type="EMBL" id="AZEY01000066">
    <property type="protein sequence ID" value="KRL65532.1"/>
    <property type="molecule type" value="Genomic_DNA"/>
</dbReference>
<dbReference type="Proteomes" id="UP000052013">
    <property type="component" value="Unassembled WGS sequence"/>
</dbReference>